<comment type="caution">
    <text evidence="5">The sequence shown here is derived from an EMBL/GenBank/DDBJ whole genome shotgun (WGS) entry which is preliminary data.</text>
</comment>
<dbReference type="Proteomes" id="UP000565745">
    <property type="component" value="Unassembled WGS sequence"/>
</dbReference>
<dbReference type="OrthoDB" id="9788272at2"/>
<evidence type="ECO:0000313" key="5">
    <source>
        <dbReference type="EMBL" id="MBB4172625.1"/>
    </source>
</evidence>
<proteinExistence type="predicted"/>
<accession>A0A7W6Q214</accession>
<name>A0A7W6Q214_9RHOB</name>
<dbReference type="PANTHER" id="PTHR43584">
    <property type="entry name" value="NUCLEOTIDYL TRANSFERASE"/>
    <property type="match status" value="1"/>
</dbReference>
<dbReference type="AlphaFoldDB" id="A0A7W6Q214"/>
<dbReference type="InterPro" id="IPR025877">
    <property type="entry name" value="MobA-like_NTP_Trfase"/>
</dbReference>
<evidence type="ECO:0000256" key="3">
    <source>
        <dbReference type="ARBA" id="ARBA00022842"/>
    </source>
</evidence>
<dbReference type="InterPro" id="IPR050065">
    <property type="entry name" value="GlmU-like"/>
</dbReference>
<keyword evidence="1 5" id="KW-0808">Transferase</keyword>
<dbReference type="Pfam" id="PF12804">
    <property type="entry name" value="NTP_transf_3"/>
    <property type="match status" value="1"/>
</dbReference>
<evidence type="ECO:0000313" key="6">
    <source>
        <dbReference type="Proteomes" id="UP000565745"/>
    </source>
</evidence>
<feature type="domain" description="MobA-like NTP transferase" evidence="4">
    <location>
        <begin position="9"/>
        <end position="125"/>
    </location>
</feature>
<keyword evidence="3" id="KW-0460">Magnesium</keyword>
<keyword evidence="2 5" id="KW-0548">Nucleotidyltransferase</keyword>
<sequence length="230" mass="24775">MPESHFPALMFAAGFGTRMKALTADKPKPMIHVAGKPLIDHTLALAQDAGCSPIAANLHYKADMLVKHLEPTGVKTIIEHPEILETGGGLRNALPVLGTVPVVTMNTDAIWSGSNPVTLLKEAWNPDIMDGLLVCVPVGQAVGYTGSGDFILTENGSIERGDGNVYGGIQIIKTEFLQQIEETSFSLNQLWNVMLEEERLFGLRYPGQWCDVGHPAGIKMAEDMLGAGRV</sequence>
<dbReference type="EMBL" id="JACIFU010000001">
    <property type="protein sequence ID" value="MBB4172625.1"/>
    <property type="molecule type" value="Genomic_DNA"/>
</dbReference>
<organism evidence="5 6">
    <name type="scientific">Sulfitobacter noctilucicola</name>
    <dbReference type="NCBI Taxonomy" id="1342301"/>
    <lineage>
        <taxon>Bacteria</taxon>
        <taxon>Pseudomonadati</taxon>
        <taxon>Pseudomonadota</taxon>
        <taxon>Alphaproteobacteria</taxon>
        <taxon>Rhodobacterales</taxon>
        <taxon>Roseobacteraceae</taxon>
        <taxon>Sulfitobacter</taxon>
    </lineage>
</organism>
<dbReference type="EC" id="2.7.7.-" evidence="5"/>
<dbReference type="SUPFAM" id="SSF53448">
    <property type="entry name" value="Nucleotide-diphospho-sugar transferases"/>
    <property type="match status" value="1"/>
</dbReference>
<evidence type="ECO:0000256" key="1">
    <source>
        <dbReference type="ARBA" id="ARBA00022679"/>
    </source>
</evidence>
<keyword evidence="6" id="KW-1185">Reference proteome</keyword>
<evidence type="ECO:0000259" key="4">
    <source>
        <dbReference type="Pfam" id="PF12804"/>
    </source>
</evidence>
<evidence type="ECO:0000256" key="2">
    <source>
        <dbReference type="ARBA" id="ARBA00022695"/>
    </source>
</evidence>
<dbReference type="PANTHER" id="PTHR43584:SF8">
    <property type="entry name" value="N-ACETYLMURAMATE ALPHA-1-PHOSPHATE URIDYLYLTRANSFERASE"/>
    <property type="match status" value="1"/>
</dbReference>
<protein>
    <submittedName>
        <fullName evidence="5">MurNAc alpha-1-phosphate uridylyltransferase</fullName>
        <ecNumber evidence="5">2.7.7.-</ecNumber>
    </submittedName>
</protein>
<dbReference type="RefSeq" id="WP_025055288.1">
    <property type="nucleotide sequence ID" value="NZ_JACIFU010000001.1"/>
</dbReference>
<reference evidence="5 6" key="1">
    <citation type="submission" date="2020-08" db="EMBL/GenBank/DDBJ databases">
        <title>Genomic Encyclopedia of Type Strains, Phase IV (KMG-IV): sequencing the most valuable type-strain genomes for metagenomic binning, comparative biology and taxonomic classification.</title>
        <authorList>
            <person name="Goeker M."/>
        </authorList>
    </citation>
    <scope>NUCLEOTIDE SEQUENCE [LARGE SCALE GENOMIC DNA]</scope>
    <source>
        <strain evidence="5 6">DSM 101015</strain>
    </source>
</reference>
<dbReference type="Gene3D" id="3.90.550.10">
    <property type="entry name" value="Spore Coat Polysaccharide Biosynthesis Protein SpsA, Chain A"/>
    <property type="match status" value="1"/>
</dbReference>
<dbReference type="InterPro" id="IPR029044">
    <property type="entry name" value="Nucleotide-diphossugar_trans"/>
</dbReference>
<dbReference type="CDD" id="cd06422">
    <property type="entry name" value="NTP_transferase_like_1"/>
    <property type="match status" value="1"/>
</dbReference>
<gene>
    <name evidence="5" type="ORF">GGR93_000386</name>
</gene>
<dbReference type="GO" id="GO:0016779">
    <property type="term" value="F:nucleotidyltransferase activity"/>
    <property type="evidence" value="ECO:0007669"/>
    <property type="project" value="UniProtKB-KW"/>
</dbReference>